<evidence type="ECO:0000256" key="3">
    <source>
        <dbReference type="ARBA" id="ARBA00022801"/>
    </source>
</evidence>
<dbReference type="PROSITE" id="PS00137">
    <property type="entry name" value="SUBTILASE_HIS"/>
    <property type="match status" value="1"/>
</dbReference>
<dbReference type="InterPro" id="IPR050131">
    <property type="entry name" value="Peptidase_S8_subtilisin-like"/>
</dbReference>
<comment type="similarity">
    <text evidence="1 5 6">Belongs to the peptidase S8 family.</text>
</comment>
<dbReference type="Gene3D" id="3.30.70.80">
    <property type="entry name" value="Peptidase S8 propeptide/proteinase inhibitor I9"/>
    <property type="match status" value="1"/>
</dbReference>
<dbReference type="PANTHER" id="PTHR43806">
    <property type="entry name" value="PEPTIDASE S8"/>
    <property type="match status" value="1"/>
</dbReference>
<dbReference type="Pfam" id="PF04151">
    <property type="entry name" value="PPC"/>
    <property type="match status" value="1"/>
</dbReference>
<dbReference type="Pfam" id="PF05922">
    <property type="entry name" value="Inhibitor_I9"/>
    <property type="match status" value="1"/>
</dbReference>
<evidence type="ECO:0000256" key="2">
    <source>
        <dbReference type="ARBA" id="ARBA00022670"/>
    </source>
</evidence>
<dbReference type="InterPro" id="IPR022398">
    <property type="entry name" value="Peptidase_S8_His-AS"/>
</dbReference>
<keyword evidence="2 5" id="KW-0645">Protease</keyword>
<evidence type="ECO:0000259" key="8">
    <source>
        <dbReference type="Pfam" id="PF00082"/>
    </source>
</evidence>
<dbReference type="InterPro" id="IPR036852">
    <property type="entry name" value="Peptidase_S8/S53_dom_sf"/>
</dbReference>
<dbReference type="InterPro" id="IPR015500">
    <property type="entry name" value="Peptidase_S8_subtilisin-rel"/>
</dbReference>
<dbReference type="Gene3D" id="2.60.120.380">
    <property type="match status" value="1"/>
</dbReference>
<evidence type="ECO:0000313" key="12">
    <source>
        <dbReference type="Proteomes" id="UP001596002"/>
    </source>
</evidence>
<dbReference type="InterPro" id="IPR037045">
    <property type="entry name" value="S8pro/Inhibitor_I9_sf"/>
</dbReference>
<dbReference type="InterPro" id="IPR007280">
    <property type="entry name" value="Peptidase_C_arc/bac"/>
</dbReference>
<dbReference type="CDD" id="cd07487">
    <property type="entry name" value="Peptidases_S8_1"/>
    <property type="match status" value="1"/>
</dbReference>
<dbReference type="InterPro" id="IPR023828">
    <property type="entry name" value="Peptidase_S8_Ser-AS"/>
</dbReference>
<proteinExistence type="inferred from homology"/>
<evidence type="ECO:0000256" key="6">
    <source>
        <dbReference type="RuleBase" id="RU003355"/>
    </source>
</evidence>
<feature type="domain" description="Inhibitor I9" evidence="10">
    <location>
        <begin position="98"/>
        <end position="135"/>
    </location>
</feature>
<dbReference type="InterPro" id="IPR010259">
    <property type="entry name" value="S8pro/Inhibitor_I9"/>
</dbReference>
<dbReference type="Pfam" id="PF00082">
    <property type="entry name" value="Peptidase_S8"/>
    <property type="match status" value="1"/>
</dbReference>
<dbReference type="InterPro" id="IPR000209">
    <property type="entry name" value="Peptidase_S8/S53_dom"/>
</dbReference>
<evidence type="ECO:0000256" key="7">
    <source>
        <dbReference type="SAM" id="SignalP"/>
    </source>
</evidence>
<evidence type="ECO:0000259" key="10">
    <source>
        <dbReference type="Pfam" id="PF05922"/>
    </source>
</evidence>
<dbReference type="PROSITE" id="PS00138">
    <property type="entry name" value="SUBTILASE_SER"/>
    <property type="match status" value="1"/>
</dbReference>
<gene>
    <name evidence="11" type="ORF">ACFO8Q_08330</name>
</gene>
<feature type="chain" id="PRO_5046910555" evidence="7">
    <location>
        <begin position="25"/>
        <end position="559"/>
    </location>
</feature>
<evidence type="ECO:0000256" key="4">
    <source>
        <dbReference type="ARBA" id="ARBA00022825"/>
    </source>
</evidence>
<dbReference type="PANTHER" id="PTHR43806:SF65">
    <property type="entry name" value="SERINE PROTEASE APRX"/>
    <property type="match status" value="1"/>
</dbReference>
<organism evidence="11 12">
    <name type="scientific">Effusibacillus consociatus</name>
    <dbReference type="NCBI Taxonomy" id="1117041"/>
    <lineage>
        <taxon>Bacteria</taxon>
        <taxon>Bacillati</taxon>
        <taxon>Bacillota</taxon>
        <taxon>Bacilli</taxon>
        <taxon>Bacillales</taxon>
        <taxon>Alicyclobacillaceae</taxon>
        <taxon>Effusibacillus</taxon>
    </lineage>
</organism>
<dbReference type="Gene3D" id="3.40.50.200">
    <property type="entry name" value="Peptidase S8/S53 domain"/>
    <property type="match status" value="1"/>
</dbReference>
<comment type="caution">
    <text evidence="11">The sequence shown here is derived from an EMBL/GenBank/DDBJ whole genome shotgun (WGS) entry which is preliminary data.</text>
</comment>
<dbReference type="PROSITE" id="PS51892">
    <property type="entry name" value="SUBTILASE"/>
    <property type="match status" value="1"/>
</dbReference>
<keyword evidence="12" id="KW-1185">Reference proteome</keyword>
<dbReference type="InterPro" id="IPR023827">
    <property type="entry name" value="Peptidase_S8_Asp-AS"/>
</dbReference>
<feature type="domain" description="Peptidase S8/S53" evidence="8">
    <location>
        <begin position="169"/>
        <end position="434"/>
    </location>
</feature>
<dbReference type="SUPFAM" id="SSF52743">
    <property type="entry name" value="Subtilisin-like"/>
    <property type="match status" value="1"/>
</dbReference>
<keyword evidence="3 5" id="KW-0378">Hydrolase</keyword>
<feature type="active site" description="Charge relay system" evidence="5">
    <location>
        <position position="386"/>
    </location>
</feature>
<evidence type="ECO:0000259" key="9">
    <source>
        <dbReference type="Pfam" id="PF04151"/>
    </source>
</evidence>
<protein>
    <submittedName>
        <fullName evidence="11">S8 family serine peptidase</fullName>
    </submittedName>
</protein>
<evidence type="ECO:0000256" key="1">
    <source>
        <dbReference type="ARBA" id="ARBA00011073"/>
    </source>
</evidence>
<dbReference type="Proteomes" id="UP001596002">
    <property type="component" value="Unassembled WGS sequence"/>
</dbReference>
<dbReference type="PRINTS" id="PR00723">
    <property type="entry name" value="SUBTILISIN"/>
</dbReference>
<feature type="active site" description="Charge relay system" evidence="5">
    <location>
        <position position="211"/>
    </location>
</feature>
<reference evidence="12" key="1">
    <citation type="journal article" date="2019" name="Int. J. Syst. Evol. Microbiol.">
        <title>The Global Catalogue of Microorganisms (GCM) 10K type strain sequencing project: providing services to taxonomists for standard genome sequencing and annotation.</title>
        <authorList>
            <consortium name="The Broad Institute Genomics Platform"/>
            <consortium name="The Broad Institute Genome Sequencing Center for Infectious Disease"/>
            <person name="Wu L."/>
            <person name="Ma J."/>
        </authorList>
    </citation>
    <scope>NUCLEOTIDE SEQUENCE [LARGE SCALE GENOMIC DNA]</scope>
    <source>
        <strain evidence="12">WYCCWR 12678</strain>
    </source>
</reference>
<sequence>MRKKLVSSLTAGFLVLASITGVSAQNSTKKADTASTPQKTQIIADQNKNKLFDNLEEMLVSVKEGDKLPVIVMFDQEFNDHGYRDLENRIGSFTTKFKYDAAFHGFAAELTKGQINALQKMPFVKQVEYDMPLEITMNTANTWFGSEKARTDFGVDGDRDGNPTSYSKNDVVVAIIDTGIDGSHVDLDGGKIIGWKDFVNSRTTPYDDNGHGTHVGGIVAGTGEGNTAYTGVAPGAALVGIKVLNKQGSGSMSTVDAGINWAIQNKDTYGIKVINLSLGTSGSSDGTDSTSTAVNNAYANGILPVVAAGNSGPARYTIGSPGAAKDALTVGAFADVGEMGFNVTDFSSRGPTQDNRIKPDIMAPGYNITAPKTNSTNQYITYSGTSMATPFTAGVAALMLDADYTLSPAGLKTKITGTAQDWGPAGQDIDYGYGRLQAYEAIKSAGSYTGTGPDVPSHTFTSGALASSGASKTYSLNVTSTAYPVATTLIIKNWTSGFFGGSPDFDLYVYNPSGTLVGQAEGTNRQELVTFKPTVTGTYTIKVYSYSGSGDYLLDMSSK</sequence>
<feature type="signal peptide" evidence="7">
    <location>
        <begin position="1"/>
        <end position="24"/>
    </location>
</feature>
<keyword evidence="7" id="KW-0732">Signal</keyword>
<keyword evidence="4 5" id="KW-0720">Serine protease</keyword>
<name>A0ABV9Q0N4_9BACL</name>
<dbReference type="RefSeq" id="WP_380025292.1">
    <property type="nucleotide sequence ID" value="NZ_JBHSHC010000053.1"/>
</dbReference>
<dbReference type="EMBL" id="JBHSHC010000053">
    <property type="protein sequence ID" value="MFC4767369.1"/>
    <property type="molecule type" value="Genomic_DNA"/>
</dbReference>
<feature type="domain" description="Peptidase C-terminal archaeal/bacterial" evidence="9">
    <location>
        <begin position="471"/>
        <end position="545"/>
    </location>
</feature>
<evidence type="ECO:0000313" key="11">
    <source>
        <dbReference type="EMBL" id="MFC4767369.1"/>
    </source>
</evidence>
<dbReference type="PROSITE" id="PS00136">
    <property type="entry name" value="SUBTILASE_ASP"/>
    <property type="match status" value="1"/>
</dbReference>
<feature type="active site" description="Charge relay system" evidence="5">
    <location>
        <position position="177"/>
    </location>
</feature>
<accession>A0ABV9Q0N4</accession>
<evidence type="ECO:0000256" key="5">
    <source>
        <dbReference type="PROSITE-ProRule" id="PRU01240"/>
    </source>
</evidence>